<evidence type="ECO:0000256" key="12">
    <source>
        <dbReference type="ARBA" id="ARBA00023214"/>
    </source>
</evidence>
<evidence type="ECO:0000256" key="4">
    <source>
        <dbReference type="ARBA" id="ARBA00022475"/>
    </source>
</evidence>
<evidence type="ECO:0000256" key="3">
    <source>
        <dbReference type="ARBA" id="ARBA00022448"/>
    </source>
</evidence>
<dbReference type="PANTHER" id="PTHR18945">
    <property type="entry name" value="NEUROTRANSMITTER GATED ION CHANNEL"/>
    <property type="match status" value="1"/>
</dbReference>
<dbReference type="InterPro" id="IPR036465">
    <property type="entry name" value="vWFA_dom_sf"/>
</dbReference>
<dbReference type="Gene3D" id="2.70.170.10">
    <property type="entry name" value="Neurotransmitter-gated ion-channel ligand-binding domain"/>
    <property type="match status" value="1"/>
</dbReference>
<dbReference type="SUPFAM" id="SSF63712">
    <property type="entry name" value="Nicotinic receptor ligand binding domain-like"/>
    <property type="match status" value="1"/>
</dbReference>
<keyword evidence="9 15" id="KW-0472">Membrane</keyword>
<protein>
    <submittedName>
        <fullName evidence="18">Oidioi.mRNA.OKI2018_I69.chr1.g1444.t1.cds</fullName>
    </submittedName>
</protein>
<dbReference type="InterPro" id="IPR035914">
    <property type="entry name" value="Sperma_CUB_dom_sf"/>
</dbReference>
<dbReference type="PROSITE" id="PS01180">
    <property type="entry name" value="CUB"/>
    <property type="match status" value="1"/>
</dbReference>
<feature type="transmembrane region" description="Helical" evidence="15">
    <location>
        <begin position="167"/>
        <end position="189"/>
    </location>
</feature>
<dbReference type="CDD" id="cd19049">
    <property type="entry name" value="LGIC_TM_anion"/>
    <property type="match status" value="1"/>
</dbReference>
<evidence type="ECO:0000256" key="6">
    <source>
        <dbReference type="ARBA" id="ARBA00022729"/>
    </source>
</evidence>
<dbReference type="PROSITE" id="PS50234">
    <property type="entry name" value="VWFA"/>
    <property type="match status" value="1"/>
</dbReference>
<keyword evidence="10" id="KW-1015">Disulfide bond</keyword>
<evidence type="ECO:0000259" key="17">
    <source>
        <dbReference type="PROSITE" id="PS50234"/>
    </source>
</evidence>
<evidence type="ECO:0000256" key="11">
    <source>
        <dbReference type="ARBA" id="ARBA00023173"/>
    </source>
</evidence>
<dbReference type="Pfam" id="PF00092">
    <property type="entry name" value="VWA"/>
    <property type="match status" value="1"/>
</dbReference>
<keyword evidence="13" id="KW-0407">Ion channel</keyword>
<organism evidence="18 19">
    <name type="scientific">Oikopleura dioica</name>
    <name type="common">Tunicate</name>
    <dbReference type="NCBI Taxonomy" id="34765"/>
    <lineage>
        <taxon>Eukaryota</taxon>
        <taxon>Metazoa</taxon>
        <taxon>Chordata</taxon>
        <taxon>Tunicata</taxon>
        <taxon>Appendicularia</taxon>
        <taxon>Copelata</taxon>
        <taxon>Oikopleuridae</taxon>
        <taxon>Oikopleura</taxon>
    </lineage>
</organism>
<dbReference type="InterPro" id="IPR006029">
    <property type="entry name" value="Neurotrans-gated_channel_TM"/>
</dbReference>
<dbReference type="InterPro" id="IPR006028">
    <property type="entry name" value="GABAA/Glycine_rcpt"/>
</dbReference>
<dbReference type="SUPFAM" id="SSF53300">
    <property type="entry name" value="vWA-like"/>
    <property type="match status" value="1"/>
</dbReference>
<dbReference type="Gene3D" id="2.60.120.290">
    <property type="entry name" value="Spermadhesin, CUB domain"/>
    <property type="match status" value="1"/>
</dbReference>
<dbReference type="SUPFAM" id="SSF49854">
    <property type="entry name" value="Spermadhesin, CUB domain"/>
    <property type="match status" value="1"/>
</dbReference>
<dbReference type="Pfam" id="PF02932">
    <property type="entry name" value="Neur_chan_memb"/>
    <property type="match status" value="1"/>
</dbReference>
<evidence type="ECO:0000256" key="9">
    <source>
        <dbReference type="ARBA" id="ARBA00023136"/>
    </source>
</evidence>
<keyword evidence="6" id="KW-0732">Signal</keyword>
<sequence length="952" mass="106820">MDYRINMFLRQRWTDPRLRHNVRGDPIAPDATYLDKIWVPDLFFNNEKSSRFHDITLKNKLVRISREGEVVYSMRITLVLSSPMSLTKFPMDTQEIYMQLECFSVTNREIDFEWDEKKEGGPFQFNEIVLSDFSFDPKGILLGQCDKNYESGTFSCIEAKFVVTRQLGYYIINIFIPTLLGVVLSYMSYWIDPRNSPARICIGVFANLGVNTVATSGSLPKVSYIKAIDVWFFACQILTFICLVEYAKVNVYIRDHKFREQQIEIARKKYDALIQEEESQEDPDDWLFEIIGEEPPRKKTELPEFRYDELPPVPDAEWLDEKFRLWIPILLTLFGLLVRAQQCSSGVKDLTMTPGSTGEDVARATYGKVWAEISTWDPKYVDRDFFVRYAYTESIIEHQYVQQIWPIDEQQFNSTKNSGMKSAVSTTFNVDWDVLEYDELTIPTYSMLALFLHLDDLNYFPIPFSIDAQGAIFENITHHTVDGFKDATDELDLITESECLTKALDIVFVVDQSGGGTNTADAIDAALLDFGADRPESAKFMVTITDGASNSFAATKAAADRVKANSKNIQSFAIGVAGAREDELEAIATSLDHVEMLDGFGDFEPIKKNLLSKICTGNIENNNGGDTQIGGSTGTPGKITYKIGMTGKDNFDVKASGPLTFFYHRSNPQPGPAAYQKMFNATSSNLNTWINHNVGSGHSFVYLSAYNYRPSKAIVSLQIKSGGSSVPLDPEPVMCSANAYCDGGTCECFPQYSLDGSGNCVFDRCANVDCFNGYQCAEATGTCFCPDDHLQLDGNCYPATCPDSVVKVHENEFGNAMGELSSPWREHAVDYPSNFNCTYEFETVRAEGSCYEVLLEKPFGIEASANCQNDRLEIFDVLNADQVNMDHSSTRPAGAAVMCGDACIAEGGWVGKICGDKLKIRFKTDHIAEDIGWKLKWVLRPKEECDCLCNRP</sequence>
<feature type="domain" description="CUB" evidence="16">
    <location>
        <begin position="801"/>
        <end position="940"/>
    </location>
</feature>
<reference evidence="18 19" key="1">
    <citation type="submission" date="2021-04" db="EMBL/GenBank/DDBJ databases">
        <authorList>
            <person name="Bliznina A."/>
        </authorList>
    </citation>
    <scope>NUCLEOTIDE SEQUENCE [LARGE SCALE GENOMIC DNA]</scope>
</reference>
<dbReference type="InterPro" id="IPR000859">
    <property type="entry name" value="CUB_dom"/>
</dbReference>
<dbReference type="EMBL" id="OU015566">
    <property type="protein sequence ID" value="CAG5104677.1"/>
    <property type="molecule type" value="Genomic_DNA"/>
</dbReference>
<keyword evidence="4" id="KW-1003">Cell membrane</keyword>
<evidence type="ECO:0000256" key="1">
    <source>
        <dbReference type="ARBA" id="ARBA00004141"/>
    </source>
</evidence>
<dbReference type="Gene3D" id="3.40.50.410">
    <property type="entry name" value="von Willebrand factor, type A domain"/>
    <property type="match status" value="1"/>
</dbReference>
<evidence type="ECO:0000256" key="5">
    <source>
        <dbReference type="ARBA" id="ARBA00022692"/>
    </source>
</evidence>
<keyword evidence="19" id="KW-1185">Reference proteome</keyword>
<evidence type="ECO:0000259" key="16">
    <source>
        <dbReference type="PROSITE" id="PS01180"/>
    </source>
</evidence>
<keyword evidence="7 15" id="KW-1133">Transmembrane helix</keyword>
<evidence type="ECO:0000313" key="19">
    <source>
        <dbReference type="Proteomes" id="UP001158576"/>
    </source>
</evidence>
<dbReference type="InterPro" id="IPR036719">
    <property type="entry name" value="Neuro-gated_channel_TM_sf"/>
</dbReference>
<keyword evidence="8" id="KW-0406">Ion transport</keyword>
<evidence type="ECO:0000313" key="18">
    <source>
        <dbReference type="EMBL" id="CAG5104677.1"/>
    </source>
</evidence>
<evidence type="ECO:0000256" key="8">
    <source>
        <dbReference type="ARBA" id="ARBA00023065"/>
    </source>
</evidence>
<keyword evidence="12" id="KW-0868">Chloride</keyword>
<evidence type="ECO:0000256" key="15">
    <source>
        <dbReference type="SAM" id="Phobius"/>
    </source>
</evidence>
<comment type="subcellular location">
    <subcellularLocation>
        <location evidence="2">Cell membrane</location>
    </subcellularLocation>
    <subcellularLocation>
        <location evidence="1">Membrane</location>
        <topology evidence="1">Multi-pass membrane protein</topology>
    </subcellularLocation>
</comment>
<dbReference type="Gene3D" id="1.20.58.390">
    <property type="entry name" value="Neurotransmitter-gated ion-channel transmembrane domain"/>
    <property type="match status" value="1"/>
</dbReference>
<comment type="caution">
    <text evidence="14">Lacks conserved residue(s) required for the propagation of feature annotation.</text>
</comment>
<keyword evidence="11" id="KW-0869">Chloride channel</keyword>
<evidence type="ECO:0000256" key="13">
    <source>
        <dbReference type="ARBA" id="ARBA00023303"/>
    </source>
</evidence>
<dbReference type="InterPro" id="IPR006202">
    <property type="entry name" value="Neur_chan_lig-bd"/>
</dbReference>
<keyword evidence="3" id="KW-0813">Transport</keyword>
<evidence type="ECO:0000256" key="2">
    <source>
        <dbReference type="ARBA" id="ARBA00004236"/>
    </source>
</evidence>
<proteinExistence type="predicted"/>
<dbReference type="InterPro" id="IPR002035">
    <property type="entry name" value="VWF_A"/>
</dbReference>
<dbReference type="InterPro" id="IPR006201">
    <property type="entry name" value="Neur_channel"/>
</dbReference>
<dbReference type="InterPro" id="IPR036734">
    <property type="entry name" value="Neur_chan_lig-bd_sf"/>
</dbReference>
<feature type="domain" description="VWFA" evidence="17">
    <location>
        <begin position="500"/>
        <end position="614"/>
    </location>
</feature>
<keyword evidence="5 15" id="KW-0812">Transmembrane</keyword>
<evidence type="ECO:0000256" key="14">
    <source>
        <dbReference type="PROSITE-ProRule" id="PRU00059"/>
    </source>
</evidence>
<dbReference type="Pfam" id="PF02931">
    <property type="entry name" value="Neur_chan_LBD"/>
    <property type="match status" value="1"/>
</dbReference>
<accession>A0ABN7SMY1</accession>
<name>A0ABN7SMY1_OIKDI</name>
<dbReference type="PRINTS" id="PR00253">
    <property type="entry name" value="GABAARECEPTR"/>
</dbReference>
<dbReference type="SUPFAM" id="SSF90112">
    <property type="entry name" value="Neurotransmitter-gated ion-channel transmembrane pore"/>
    <property type="match status" value="1"/>
</dbReference>
<dbReference type="InterPro" id="IPR038050">
    <property type="entry name" value="Neuro_actylchol_rec"/>
</dbReference>
<evidence type="ECO:0000256" key="10">
    <source>
        <dbReference type="ARBA" id="ARBA00023157"/>
    </source>
</evidence>
<dbReference type="PRINTS" id="PR00252">
    <property type="entry name" value="NRIONCHANNEL"/>
</dbReference>
<gene>
    <name evidence="18" type="ORF">OKIOD_LOCUS10209</name>
</gene>
<evidence type="ECO:0000256" key="7">
    <source>
        <dbReference type="ARBA" id="ARBA00022989"/>
    </source>
</evidence>
<dbReference type="Proteomes" id="UP001158576">
    <property type="component" value="Chromosome 1"/>
</dbReference>